<proteinExistence type="predicted"/>
<protein>
    <submittedName>
        <fullName evidence="2">SAM-dependent methyltransferase</fullName>
    </submittedName>
</protein>
<dbReference type="AlphaFoldDB" id="A0A2T4U444"/>
<dbReference type="SUPFAM" id="SSF53335">
    <property type="entry name" value="S-adenosyl-L-methionine-dependent methyltransferases"/>
    <property type="match status" value="1"/>
</dbReference>
<dbReference type="EMBL" id="PZJJ01000023">
    <property type="protein sequence ID" value="PTL38135.1"/>
    <property type="molecule type" value="Genomic_DNA"/>
</dbReference>
<sequence length="265" mass="29668">MRKRPQTCSGAFSFGGKKVKQAEERQDYLPGNERVIHQRSDIFTYSMDAVLLARFVRVSGAEKAADLCSGTGAVPLVMSLRTEAVIDALELQPLLCELTERSIKTNNLEKQVRVMERDLRDLSGFALGKYDLVTCNPPYFPVTAEKGVNVNTSKTLARHEVSCTLDDAVKAAAALVKSKGRAAFVHRPERLGDIITTMQKRKLEPKRLCFVHPREDRPANILLIEAVKDGNPGMTTEPPWIVYDKEGNYTPEFYEHYFKGGKSYA</sequence>
<dbReference type="InterPro" id="IPR050210">
    <property type="entry name" value="tRNA_Adenine-N(6)_MTase"/>
</dbReference>
<dbReference type="PANTHER" id="PTHR47739:SF1">
    <property type="entry name" value="TRNA1(VAL) (ADENINE(37)-N6)-METHYLTRANSFERASE"/>
    <property type="match status" value="1"/>
</dbReference>
<dbReference type="GO" id="GO:0032259">
    <property type="term" value="P:methylation"/>
    <property type="evidence" value="ECO:0007669"/>
    <property type="project" value="UniProtKB-KW"/>
</dbReference>
<dbReference type="OrthoDB" id="9777257at2"/>
<gene>
    <name evidence="2" type="ORF">C6Y45_12645</name>
</gene>
<evidence type="ECO:0000313" key="2">
    <source>
        <dbReference type="EMBL" id="PTL38135.1"/>
    </source>
</evidence>
<comment type="caution">
    <text evidence="2">The sequence shown here is derived from an EMBL/GenBank/DDBJ whole genome shotgun (WGS) entry which is preliminary data.</text>
</comment>
<reference evidence="2 3" key="1">
    <citation type="submission" date="2018-03" db="EMBL/GenBank/DDBJ databases">
        <title>Alkalicoccus saliphilus sp. nov., isolated from a mineral pool.</title>
        <authorList>
            <person name="Zhao B."/>
        </authorList>
    </citation>
    <scope>NUCLEOTIDE SEQUENCE [LARGE SCALE GENOMIC DNA]</scope>
    <source>
        <strain evidence="2 3">6AG</strain>
    </source>
</reference>
<dbReference type="GO" id="GO:0008168">
    <property type="term" value="F:methyltransferase activity"/>
    <property type="evidence" value="ECO:0007669"/>
    <property type="project" value="UniProtKB-KW"/>
</dbReference>
<dbReference type="PANTHER" id="PTHR47739">
    <property type="entry name" value="TRNA1(VAL) (ADENINE(37)-N6)-METHYLTRANSFERASE"/>
    <property type="match status" value="1"/>
</dbReference>
<evidence type="ECO:0000313" key="3">
    <source>
        <dbReference type="Proteomes" id="UP000240509"/>
    </source>
</evidence>
<name>A0A2T4U444_9BACI</name>
<keyword evidence="2" id="KW-0489">Methyltransferase</keyword>
<dbReference type="InterPro" id="IPR007848">
    <property type="entry name" value="Small_mtfrase_dom"/>
</dbReference>
<dbReference type="Gene3D" id="3.40.50.150">
    <property type="entry name" value="Vaccinia Virus protein VP39"/>
    <property type="match status" value="1"/>
</dbReference>
<accession>A0A2T4U444</accession>
<feature type="domain" description="Methyltransferase small" evidence="1">
    <location>
        <begin position="51"/>
        <end position="140"/>
    </location>
</feature>
<evidence type="ECO:0000259" key="1">
    <source>
        <dbReference type="Pfam" id="PF05175"/>
    </source>
</evidence>
<organism evidence="2 3">
    <name type="scientific">Alkalicoccus saliphilus</name>
    <dbReference type="NCBI Taxonomy" id="200989"/>
    <lineage>
        <taxon>Bacteria</taxon>
        <taxon>Bacillati</taxon>
        <taxon>Bacillota</taxon>
        <taxon>Bacilli</taxon>
        <taxon>Bacillales</taxon>
        <taxon>Bacillaceae</taxon>
        <taxon>Alkalicoccus</taxon>
    </lineage>
</organism>
<dbReference type="Proteomes" id="UP000240509">
    <property type="component" value="Unassembled WGS sequence"/>
</dbReference>
<keyword evidence="3" id="KW-1185">Reference proteome</keyword>
<keyword evidence="2" id="KW-0808">Transferase</keyword>
<dbReference type="CDD" id="cd02440">
    <property type="entry name" value="AdoMet_MTases"/>
    <property type="match status" value="1"/>
</dbReference>
<dbReference type="Pfam" id="PF05175">
    <property type="entry name" value="MTS"/>
    <property type="match status" value="1"/>
</dbReference>
<dbReference type="InterPro" id="IPR029063">
    <property type="entry name" value="SAM-dependent_MTases_sf"/>
</dbReference>